<keyword evidence="1" id="KW-0812">Transmembrane</keyword>
<organism evidence="2">
    <name type="scientific">marine sediment metagenome</name>
    <dbReference type="NCBI Taxonomy" id="412755"/>
    <lineage>
        <taxon>unclassified sequences</taxon>
        <taxon>metagenomes</taxon>
        <taxon>ecological metagenomes</taxon>
    </lineage>
</organism>
<comment type="caution">
    <text evidence="2">The sequence shown here is derived from an EMBL/GenBank/DDBJ whole genome shotgun (WGS) entry which is preliminary data.</text>
</comment>
<feature type="transmembrane region" description="Helical" evidence="1">
    <location>
        <begin position="47"/>
        <end position="69"/>
    </location>
</feature>
<evidence type="ECO:0000256" key="1">
    <source>
        <dbReference type="SAM" id="Phobius"/>
    </source>
</evidence>
<evidence type="ECO:0000313" key="2">
    <source>
        <dbReference type="EMBL" id="GAG76941.1"/>
    </source>
</evidence>
<proteinExistence type="predicted"/>
<accession>X1BXR0</accession>
<keyword evidence="1" id="KW-1133">Transmembrane helix</keyword>
<name>X1BXR0_9ZZZZ</name>
<gene>
    <name evidence="2" type="ORF">S01H4_23292</name>
</gene>
<reference evidence="2" key="1">
    <citation type="journal article" date="2014" name="Front. Microbiol.">
        <title>High frequency of phylogenetically diverse reductive dehalogenase-homologous genes in deep subseafloor sedimentary metagenomes.</title>
        <authorList>
            <person name="Kawai M."/>
            <person name="Futagami T."/>
            <person name="Toyoda A."/>
            <person name="Takaki Y."/>
            <person name="Nishi S."/>
            <person name="Hori S."/>
            <person name="Arai W."/>
            <person name="Tsubouchi T."/>
            <person name="Morono Y."/>
            <person name="Uchiyama I."/>
            <person name="Ito T."/>
            <person name="Fujiyama A."/>
            <person name="Inagaki F."/>
            <person name="Takami H."/>
        </authorList>
    </citation>
    <scope>NUCLEOTIDE SEQUENCE</scope>
    <source>
        <strain evidence="2">Expedition CK06-06</strain>
    </source>
</reference>
<sequence>MNSDEKETLAGLNVHIEYIRGTLTRLEKKIDELENQTTDLLKWKWKIIGISIGGATTISIIISAITLFMKFIK</sequence>
<protein>
    <submittedName>
        <fullName evidence="2">Uncharacterized protein</fullName>
    </submittedName>
</protein>
<dbReference type="AlphaFoldDB" id="X1BXR0"/>
<dbReference type="EMBL" id="BART01010784">
    <property type="protein sequence ID" value="GAG76941.1"/>
    <property type="molecule type" value="Genomic_DNA"/>
</dbReference>
<keyword evidence="1" id="KW-0472">Membrane</keyword>